<dbReference type="RefSeq" id="WP_108686813.1">
    <property type="nucleotide sequence ID" value="NZ_QCYK01000002.1"/>
</dbReference>
<feature type="transmembrane region" description="Helical" evidence="1">
    <location>
        <begin position="68"/>
        <end position="86"/>
    </location>
</feature>
<feature type="transmembrane region" description="Helical" evidence="1">
    <location>
        <begin position="46"/>
        <end position="62"/>
    </location>
</feature>
<feature type="transmembrane region" description="Helical" evidence="1">
    <location>
        <begin position="6"/>
        <end position="26"/>
    </location>
</feature>
<dbReference type="EMBL" id="QCYK01000002">
    <property type="protein sequence ID" value="PUZ24976.1"/>
    <property type="molecule type" value="Genomic_DNA"/>
</dbReference>
<sequence length="117" mass="13222">MVLKIINAVLILFAAYMAIKQGWAMLTGKNEMLEMFGKWSIGKQGVLVLGFFTLLSVVLMLIPKTFVWGNFLMAAGILLIICFHLLDKDFKGVLIELPFFLLSLVIIYLQHPLSHTH</sequence>
<organism evidence="2 3">
    <name type="scientific">Chitinophaga parva</name>
    <dbReference type="NCBI Taxonomy" id="2169414"/>
    <lineage>
        <taxon>Bacteria</taxon>
        <taxon>Pseudomonadati</taxon>
        <taxon>Bacteroidota</taxon>
        <taxon>Chitinophagia</taxon>
        <taxon>Chitinophagales</taxon>
        <taxon>Chitinophagaceae</taxon>
        <taxon>Chitinophaga</taxon>
    </lineage>
</organism>
<name>A0A2T7BFA8_9BACT</name>
<evidence type="ECO:0008006" key="4">
    <source>
        <dbReference type="Google" id="ProtNLM"/>
    </source>
</evidence>
<evidence type="ECO:0000313" key="3">
    <source>
        <dbReference type="Proteomes" id="UP000244450"/>
    </source>
</evidence>
<keyword evidence="3" id="KW-1185">Reference proteome</keyword>
<dbReference type="Proteomes" id="UP000244450">
    <property type="component" value="Unassembled WGS sequence"/>
</dbReference>
<accession>A0A2T7BFA8</accession>
<comment type="caution">
    <text evidence="2">The sequence shown here is derived from an EMBL/GenBank/DDBJ whole genome shotgun (WGS) entry which is preliminary data.</text>
</comment>
<reference evidence="2 3" key="1">
    <citation type="submission" date="2018-04" db="EMBL/GenBank/DDBJ databases">
        <title>Chitinophaga fuyangensis sp. nov., isolated from soil in a chemical factory.</title>
        <authorList>
            <person name="Chen K."/>
        </authorList>
    </citation>
    <scope>NUCLEOTIDE SEQUENCE [LARGE SCALE GENOMIC DNA]</scope>
    <source>
        <strain evidence="2 3">LY-1</strain>
    </source>
</reference>
<feature type="transmembrane region" description="Helical" evidence="1">
    <location>
        <begin position="93"/>
        <end position="111"/>
    </location>
</feature>
<dbReference type="AlphaFoldDB" id="A0A2T7BFA8"/>
<proteinExistence type="predicted"/>
<protein>
    <recommendedName>
        <fullName evidence="4">DoxX family protein</fullName>
    </recommendedName>
</protein>
<keyword evidence="1" id="KW-1133">Transmembrane helix</keyword>
<keyword evidence="1" id="KW-0812">Transmembrane</keyword>
<evidence type="ECO:0000313" key="2">
    <source>
        <dbReference type="EMBL" id="PUZ24976.1"/>
    </source>
</evidence>
<evidence type="ECO:0000256" key="1">
    <source>
        <dbReference type="SAM" id="Phobius"/>
    </source>
</evidence>
<keyword evidence="1" id="KW-0472">Membrane</keyword>
<gene>
    <name evidence="2" type="ORF">DCC81_11715</name>
</gene>
<dbReference type="OrthoDB" id="826196at2"/>